<evidence type="ECO:0008006" key="4">
    <source>
        <dbReference type="Google" id="ProtNLM"/>
    </source>
</evidence>
<dbReference type="GO" id="GO:0070971">
    <property type="term" value="C:endoplasmic reticulum exit site"/>
    <property type="evidence" value="ECO:0007669"/>
    <property type="project" value="TreeGrafter"/>
</dbReference>
<dbReference type="SUPFAM" id="SSF53300">
    <property type="entry name" value="vWA-like"/>
    <property type="match status" value="1"/>
</dbReference>
<dbReference type="InterPro" id="IPR050550">
    <property type="entry name" value="SEC23_SEC24_subfamily"/>
</dbReference>
<dbReference type="GO" id="GO:0090110">
    <property type="term" value="P:COPII-coated vesicle cargo loading"/>
    <property type="evidence" value="ECO:0007669"/>
    <property type="project" value="TreeGrafter"/>
</dbReference>
<evidence type="ECO:0000313" key="3">
    <source>
        <dbReference type="Proteomes" id="UP000749559"/>
    </source>
</evidence>
<sequence length="794" mass="87022">MNFASSHVFRYDHSDEECVSDDEYERGMTLSDSDDSDNDDAVYTRVLGKAQSSPATSTTPPVKSRKGIFGKLFRSSKGATSSATYDNATTDSVGNDAVPNDPMYDNPTPSDAAVAVYDNPPKKYKRKPTNHWRSASSNSEEKPTKEYAKKYRRADTNVVQVKFDTLVKPSNMHTGDATYCSCGALLSHISKLNNRENSDEKEWKCEFCNKANIVDIMDEEIPLTNDVTYMIQPAPATRGSGLSGTDESLVVFCVDTSGSMCITTEVPGRFNLRGTERRRLDRMQSFNEMREDQHLPGERRNVTYVSRLQGVQAAVGHQLDDMMKEFPTRRAALVTFDSEVCVIGDGTNEPVTIAGDKLSNKEELIKIGAEAPLPQPIKDSKHILSDKIYQLEEGGATALGPGLLLAVSMAGQCPGSKVIICTDGKANVGLGSLQANSETDELLETAQLFYGEVAQHALLKGVSVSVISIKGTDCKMVELGNVSDQTGGQVNIVDPLKLTEEFGNILADQIIATNVTATLLLHRGLYFRNEASKQSKTVRQVGNVTRDTEITFEYGVRSKPQSNQPAATVAEEESMETDQATQEGATAAPSNSNQSAVLDDDLTELPFQLQINYTDTNGAQALRVLSMVKPVTKDRNVAEKNMDLKLLGTNAAQMSARLATEGEYSRSRLHSMMHQRLMSRATKKDKSSRGIYKAWFSHVAPMEEHINRAQTSERTAYGRSYSDDEGPDEIHEEADCADMVAPPSKGNSAPPRSKKKALLAMKSKSRRGECSDSMATVIYQNKQISANKMMSSKD</sequence>
<dbReference type="InterPro" id="IPR036465">
    <property type="entry name" value="vWFA_dom_sf"/>
</dbReference>
<dbReference type="OrthoDB" id="1724672at2759"/>
<keyword evidence="3" id="KW-1185">Reference proteome</keyword>
<name>A0A8S4NCY1_OWEFU</name>
<dbReference type="GO" id="GO:0008270">
    <property type="term" value="F:zinc ion binding"/>
    <property type="evidence" value="ECO:0007669"/>
    <property type="project" value="TreeGrafter"/>
</dbReference>
<dbReference type="GO" id="GO:0000149">
    <property type="term" value="F:SNARE binding"/>
    <property type="evidence" value="ECO:0007669"/>
    <property type="project" value="TreeGrafter"/>
</dbReference>
<protein>
    <recommendedName>
        <fullName evidence="4">VWFA domain-containing protein</fullName>
    </recommendedName>
</protein>
<organism evidence="2 3">
    <name type="scientific">Owenia fusiformis</name>
    <name type="common">Polychaete worm</name>
    <dbReference type="NCBI Taxonomy" id="6347"/>
    <lineage>
        <taxon>Eukaryota</taxon>
        <taxon>Metazoa</taxon>
        <taxon>Spiralia</taxon>
        <taxon>Lophotrochozoa</taxon>
        <taxon>Annelida</taxon>
        <taxon>Polychaeta</taxon>
        <taxon>Sedentaria</taxon>
        <taxon>Canalipalpata</taxon>
        <taxon>Sabellida</taxon>
        <taxon>Oweniida</taxon>
        <taxon>Oweniidae</taxon>
        <taxon>Owenia</taxon>
    </lineage>
</organism>
<dbReference type="PANTHER" id="PTHR13803:SF36">
    <property type="entry name" value="TYPE A VON WILLEBRAND FACTOR DOMAIN-CONTAINING PROTEIN"/>
    <property type="match status" value="1"/>
</dbReference>
<comment type="caution">
    <text evidence="2">The sequence shown here is derived from an EMBL/GenBank/DDBJ whole genome shotgun (WGS) entry which is preliminary data.</text>
</comment>
<feature type="region of interest" description="Disordered" evidence="1">
    <location>
        <begin position="556"/>
        <end position="594"/>
    </location>
</feature>
<evidence type="ECO:0000313" key="2">
    <source>
        <dbReference type="EMBL" id="CAH1778659.1"/>
    </source>
</evidence>
<dbReference type="EMBL" id="CAIIXF020000003">
    <property type="protein sequence ID" value="CAH1778659.1"/>
    <property type="molecule type" value="Genomic_DNA"/>
</dbReference>
<evidence type="ECO:0000256" key="1">
    <source>
        <dbReference type="SAM" id="MobiDB-lite"/>
    </source>
</evidence>
<feature type="compositionally biased region" description="Polar residues" evidence="1">
    <location>
        <begin position="577"/>
        <end position="594"/>
    </location>
</feature>
<dbReference type="Gene3D" id="3.40.50.410">
    <property type="entry name" value="von Willebrand factor, type A domain"/>
    <property type="match status" value="1"/>
</dbReference>
<feature type="region of interest" description="Disordered" evidence="1">
    <location>
        <begin position="1"/>
        <end position="146"/>
    </location>
</feature>
<feature type="compositionally biased region" description="Acidic residues" evidence="1">
    <location>
        <begin position="14"/>
        <end position="24"/>
    </location>
</feature>
<accession>A0A8S4NCY1</accession>
<reference evidence="2" key="1">
    <citation type="submission" date="2022-03" db="EMBL/GenBank/DDBJ databases">
        <authorList>
            <person name="Martin C."/>
        </authorList>
    </citation>
    <scope>NUCLEOTIDE SEQUENCE</scope>
</reference>
<dbReference type="AlphaFoldDB" id="A0A8S4NCY1"/>
<dbReference type="GO" id="GO:0030127">
    <property type="term" value="C:COPII vesicle coat"/>
    <property type="evidence" value="ECO:0007669"/>
    <property type="project" value="TreeGrafter"/>
</dbReference>
<gene>
    <name evidence="2" type="ORF">OFUS_LOCUS5550</name>
</gene>
<feature type="region of interest" description="Disordered" evidence="1">
    <location>
        <begin position="735"/>
        <end position="772"/>
    </location>
</feature>
<proteinExistence type="predicted"/>
<dbReference type="Proteomes" id="UP000749559">
    <property type="component" value="Unassembled WGS sequence"/>
</dbReference>
<dbReference type="PANTHER" id="PTHR13803">
    <property type="entry name" value="SEC24-RELATED PROTEIN"/>
    <property type="match status" value="1"/>
</dbReference>
<feature type="compositionally biased region" description="Polar residues" evidence="1">
    <location>
        <begin position="50"/>
        <end position="61"/>
    </location>
</feature>
<feature type="compositionally biased region" description="Polar residues" evidence="1">
    <location>
        <begin position="77"/>
        <end position="93"/>
    </location>
</feature>